<proteinExistence type="inferred from homology"/>
<dbReference type="Gene3D" id="2.40.50.100">
    <property type="match status" value="1"/>
</dbReference>
<accession>A0A5D4H8E8</accession>
<evidence type="ECO:0000313" key="6">
    <source>
        <dbReference type="EMBL" id="TYR36189.1"/>
    </source>
</evidence>
<evidence type="ECO:0000313" key="7">
    <source>
        <dbReference type="Proteomes" id="UP000322362"/>
    </source>
</evidence>
<evidence type="ECO:0000256" key="3">
    <source>
        <dbReference type="SAM" id="Coils"/>
    </source>
</evidence>
<keyword evidence="3" id="KW-0175">Coiled coil</keyword>
<dbReference type="Gene3D" id="1.10.287.470">
    <property type="entry name" value="Helix hairpin bin"/>
    <property type="match status" value="1"/>
</dbReference>
<dbReference type="Proteomes" id="UP000322362">
    <property type="component" value="Unassembled WGS sequence"/>
</dbReference>
<feature type="coiled-coil region" evidence="3">
    <location>
        <begin position="117"/>
        <end position="175"/>
    </location>
</feature>
<dbReference type="PANTHER" id="PTHR30097">
    <property type="entry name" value="CATION EFFLUX SYSTEM PROTEIN CUSB"/>
    <property type="match status" value="1"/>
</dbReference>
<dbReference type="GO" id="GO:0060003">
    <property type="term" value="P:copper ion export"/>
    <property type="evidence" value="ECO:0007669"/>
    <property type="project" value="TreeGrafter"/>
</dbReference>
<dbReference type="InterPro" id="IPR058647">
    <property type="entry name" value="BSH_CzcB-like"/>
</dbReference>
<evidence type="ECO:0000256" key="2">
    <source>
        <dbReference type="ARBA" id="ARBA00022448"/>
    </source>
</evidence>
<gene>
    <name evidence="6" type="ORF">FXV77_09730</name>
</gene>
<name>A0A5D4H8E8_9SPHI</name>
<organism evidence="6 7">
    <name type="scientific">Sphingobacterium phlebotomi</name>
    <dbReference type="NCBI Taxonomy" id="2605433"/>
    <lineage>
        <taxon>Bacteria</taxon>
        <taxon>Pseudomonadati</taxon>
        <taxon>Bacteroidota</taxon>
        <taxon>Sphingobacteriia</taxon>
        <taxon>Sphingobacteriales</taxon>
        <taxon>Sphingobacteriaceae</taxon>
        <taxon>Sphingobacterium</taxon>
    </lineage>
</organism>
<reference evidence="6 7" key="1">
    <citation type="submission" date="2019-08" db="EMBL/GenBank/DDBJ databases">
        <title>Phlebobacter frassis gen. nov. sp. nov., a new member of family Sphingobacteriaceae isolated from sand fly rearing media.</title>
        <authorList>
            <person name="Kakumanu M.L."/>
            <person name="Marayati B.F."/>
            <person name="Wada-Katsumata A."/>
            <person name="Wasserberg G."/>
            <person name="Schal C."/>
            <person name="Apperson C.S."/>
            <person name="Ponnusamy L."/>
        </authorList>
    </citation>
    <scope>NUCLEOTIDE SEQUENCE [LARGE SCALE GENOMIC DNA]</scope>
    <source>
        <strain evidence="6 7">SSI9</strain>
    </source>
</reference>
<feature type="signal peptide" evidence="4">
    <location>
        <begin position="1"/>
        <end position="20"/>
    </location>
</feature>
<comment type="caution">
    <text evidence="6">The sequence shown here is derived from an EMBL/GenBank/DDBJ whole genome shotgun (WGS) entry which is preliminary data.</text>
</comment>
<dbReference type="InterPro" id="IPR051909">
    <property type="entry name" value="MFP_Cation_Efflux"/>
</dbReference>
<dbReference type="GO" id="GO:0030313">
    <property type="term" value="C:cell envelope"/>
    <property type="evidence" value="ECO:0007669"/>
    <property type="project" value="TreeGrafter"/>
</dbReference>
<comment type="similarity">
    <text evidence="1">Belongs to the membrane fusion protein (MFP) (TC 8.A.1) family.</text>
</comment>
<dbReference type="GO" id="GO:0016020">
    <property type="term" value="C:membrane"/>
    <property type="evidence" value="ECO:0007669"/>
    <property type="project" value="InterPro"/>
</dbReference>
<dbReference type="GO" id="GO:0015679">
    <property type="term" value="P:plasma membrane copper ion transport"/>
    <property type="evidence" value="ECO:0007669"/>
    <property type="project" value="TreeGrafter"/>
</dbReference>
<evidence type="ECO:0000256" key="4">
    <source>
        <dbReference type="SAM" id="SignalP"/>
    </source>
</evidence>
<keyword evidence="7" id="KW-1185">Reference proteome</keyword>
<feature type="chain" id="PRO_5022846692" evidence="4">
    <location>
        <begin position="21"/>
        <end position="383"/>
    </location>
</feature>
<evidence type="ECO:0000259" key="5">
    <source>
        <dbReference type="Pfam" id="PF25973"/>
    </source>
</evidence>
<sequence>MNNKKYIVVIIMCMILLQLAGCGNVESNVEERKTTDSTENTLRLNAEQLRMLEPSYTSATYRDMPKTMRFNGKVDILPEYITSVSHPLGGHVKAIRVVPGQIFRKGEVLAVLEDYKYVQLQEDFLMAKAQLKTAERNYRRQQDLNVNKASSDRVFENAEEEYNKLRIAIRSLEQKLILADLDPTSIAENNISRSTTITAPFNGMVSHINVQKGQYVNPSDILFELVNAQGLIIHIKVFEKDLPSIQNGQELTVYTNSHPDQPLKANIMTINHYIQEDGSADVYAKFQDSPSRLALGMYLNAIVTTYKHKTIVIPETSVVSYEDKSYVFERLPQNVFRLVPLEVVSTYEGYVEPGKSELLADMEIVDRGSYDLLMAMKNKGDTE</sequence>
<keyword evidence="2" id="KW-0813">Transport</keyword>
<dbReference type="NCBIfam" id="TIGR01730">
    <property type="entry name" value="RND_mfp"/>
    <property type="match status" value="1"/>
</dbReference>
<dbReference type="Pfam" id="PF25973">
    <property type="entry name" value="BSH_CzcB"/>
    <property type="match status" value="1"/>
</dbReference>
<dbReference type="RefSeq" id="WP_148919041.1">
    <property type="nucleotide sequence ID" value="NZ_VTAV01000005.1"/>
</dbReference>
<evidence type="ECO:0000256" key="1">
    <source>
        <dbReference type="ARBA" id="ARBA00009477"/>
    </source>
</evidence>
<dbReference type="AlphaFoldDB" id="A0A5D4H8E8"/>
<feature type="domain" description="CzcB-like barrel-sandwich hybrid" evidence="5">
    <location>
        <begin position="82"/>
        <end position="225"/>
    </location>
</feature>
<dbReference type="EMBL" id="VTAV01000005">
    <property type="protein sequence ID" value="TYR36189.1"/>
    <property type="molecule type" value="Genomic_DNA"/>
</dbReference>
<dbReference type="InterPro" id="IPR006143">
    <property type="entry name" value="RND_pump_MFP"/>
</dbReference>
<dbReference type="SUPFAM" id="SSF111369">
    <property type="entry name" value="HlyD-like secretion proteins"/>
    <property type="match status" value="1"/>
</dbReference>
<dbReference type="GO" id="GO:0022857">
    <property type="term" value="F:transmembrane transporter activity"/>
    <property type="evidence" value="ECO:0007669"/>
    <property type="project" value="InterPro"/>
</dbReference>
<protein>
    <submittedName>
        <fullName evidence="6">Efflux RND transporter periplasmic adaptor subunit</fullName>
    </submittedName>
</protein>
<keyword evidence="4" id="KW-0732">Signal</keyword>
<dbReference type="PANTHER" id="PTHR30097:SF4">
    <property type="entry name" value="SLR6042 PROTEIN"/>
    <property type="match status" value="1"/>
</dbReference>
<dbReference type="Gene3D" id="2.40.30.170">
    <property type="match status" value="1"/>
</dbReference>